<dbReference type="EMBL" id="LR746496">
    <property type="protein sequence ID" value="CAA7601903.1"/>
    <property type="molecule type" value="Genomic_DNA"/>
</dbReference>
<dbReference type="KEGG" id="aacx:DEACI_2574"/>
<evidence type="ECO:0000256" key="5">
    <source>
        <dbReference type="ARBA" id="ARBA00022679"/>
    </source>
</evidence>
<dbReference type="GO" id="GO:0032259">
    <property type="term" value="P:methylation"/>
    <property type="evidence" value="ECO:0007669"/>
    <property type="project" value="UniProtKB-KW"/>
</dbReference>
<evidence type="ECO:0000313" key="11">
    <source>
        <dbReference type="Proteomes" id="UP001071230"/>
    </source>
</evidence>
<dbReference type="GO" id="GO:0009236">
    <property type="term" value="P:cobalamin biosynthetic process"/>
    <property type="evidence" value="ECO:0007669"/>
    <property type="project" value="UniProtKB-UniRule"/>
</dbReference>
<name>A0A8S0VXH3_9FIRM</name>
<organism evidence="9">
    <name type="scientific">Acididesulfobacillus acetoxydans</name>
    <dbReference type="NCBI Taxonomy" id="1561005"/>
    <lineage>
        <taxon>Bacteria</taxon>
        <taxon>Bacillati</taxon>
        <taxon>Bacillota</taxon>
        <taxon>Clostridia</taxon>
        <taxon>Eubacteriales</taxon>
        <taxon>Peptococcaceae</taxon>
        <taxon>Acididesulfobacillus</taxon>
    </lineage>
</organism>
<keyword evidence="5 9" id="KW-0808">Transferase</keyword>
<dbReference type="CDD" id="cd11645">
    <property type="entry name" value="Precorrin_2_C20_MT"/>
    <property type="match status" value="1"/>
</dbReference>
<evidence type="ECO:0000256" key="1">
    <source>
        <dbReference type="ARBA" id="ARBA00004953"/>
    </source>
</evidence>
<dbReference type="InterPro" id="IPR035996">
    <property type="entry name" value="4pyrrol_Methylase_sf"/>
</dbReference>
<dbReference type="InterPro" id="IPR006364">
    <property type="entry name" value="CobI/CbiL/CobIJ_dom"/>
</dbReference>
<gene>
    <name evidence="9" type="ORF">DEACI_2574</name>
    <name evidence="10" type="ORF">DEACI_2728</name>
</gene>
<dbReference type="NCBIfam" id="TIGR01467">
    <property type="entry name" value="cobI_cbiL"/>
    <property type="match status" value="1"/>
</dbReference>
<keyword evidence="6" id="KW-0949">S-adenosyl-L-methionine</keyword>
<dbReference type="RefSeq" id="WP_240985366.1">
    <property type="nucleotide sequence ID" value="NZ_CDGJ01000078.1"/>
</dbReference>
<evidence type="ECO:0000256" key="6">
    <source>
        <dbReference type="ARBA" id="ARBA00022691"/>
    </source>
</evidence>
<dbReference type="InterPro" id="IPR000878">
    <property type="entry name" value="4pyrrol_Mease"/>
</dbReference>
<feature type="domain" description="Tetrapyrrole methylase" evidence="8">
    <location>
        <begin position="7"/>
        <end position="208"/>
    </location>
</feature>
<dbReference type="AlphaFoldDB" id="A0A8S0VXH3"/>
<evidence type="ECO:0000259" key="8">
    <source>
        <dbReference type="Pfam" id="PF00590"/>
    </source>
</evidence>
<accession>A0A8S0VXH3</accession>
<dbReference type="Pfam" id="PF00590">
    <property type="entry name" value="TP_methylase"/>
    <property type="match status" value="1"/>
</dbReference>
<reference evidence="10" key="1">
    <citation type="submission" date="2014-11" db="EMBL/GenBank/DDBJ databases">
        <authorList>
            <person name="Hornung B.V."/>
        </authorList>
    </citation>
    <scope>NUCLEOTIDE SEQUENCE</scope>
    <source>
        <strain evidence="10">INE</strain>
    </source>
</reference>
<protein>
    <submittedName>
        <fullName evidence="9">Precorrin-2 C(20)-methyltransferase domain protein</fullName>
        <ecNumber evidence="9">2.1.1.-</ecNumber>
    </submittedName>
    <submittedName>
        <fullName evidence="10">Precorrin-2 C20-methyltransferase</fullName>
    </submittedName>
</protein>
<dbReference type="InterPro" id="IPR014776">
    <property type="entry name" value="4pyrrole_Mease_sub2"/>
</dbReference>
<sequence length="240" mass="26203">MINWGVFYGVGVGPGDPELLTLRAQKILQQVDFLAIPKSRLERESVAWEIARPYCRQDAGIIELELPMTSERARLEAAWREGAQKILAHLEQGASVAFITLGDPSLYSTYSYLVDGLRALVPEECIRTVPGITAMSAAAALVNLPLAAGDEPLLVLPSAETAAAYQDFPNLVFLKVSRRLPELLATFEQSGRPAVLLTRVGQKGQTVRWQPQAADLGEEGIDYLSLMLVKGAKEEENSGR</sequence>
<dbReference type="PANTHER" id="PTHR43467">
    <property type="entry name" value="COBALT-PRECORRIN-2 C(20)-METHYLTRANSFERASE"/>
    <property type="match status" value="1"/>
</dbReference>
<dbReference type="Proteomes" id="UP000836597">
    <property type="component" value="Chromosome"/>
</dbReference>
<dbReference type="Gene3D" id="3.30.950.10">
    <property type="entry name" value="Methyltransferase, Cobalt-precorrin-4 Transmethylase, Domain 2"/>
    <property type="match status" value="1"/>
</dbReference>
<evidence type="ECO:0000256" key="2">
    <source>
        <dbReference type="ARBA" id="ARBA00005879"/>
    </source>
</evidence>
<proteinExistence type="inferred from homology"/>
<dbReference type="SUPFAM" id="SSF53790">
    <property type="entry name" value="Tetrapyrrole methylase"/>
    <property type="match status" value="1"/>
</dbReference>
<dbReference type="InterPro" id="IPR012382">
    <property type="entry name" value="CobI/CbiL"/>
</dbReference>
<keyword evidence="4 9" id="KW-0489">Methyltransferase</keyword>
<keyword evidence="11" id="KW-1185">Reference proteome</keyword>
<dbReference type="EC" id="2.1.1.-" evidence="9"/>
<comment type="similarity">
    <text evidence="2 7">Belongs to the precorrin methyltransferase family.</text>
</comment>
<evidence type="ECO:0000256" key="4">
    <source>
        <dbReference type="ARBA" id="ARBA00022603"/>
    </source>
</evidence>
<reference evidence="9" key="2">
    <citation type="submission" date="2020-01" db="EMBL/GenBank/DDBJ databases">
        <authorList>
            <person name="Hornung B."/>
        </authorList>
    </citation>
    <scope>NUCLEOTIDE SEQUENCE</scope>
    <source>
        <strain evidence="9">PacBioINE</strain>
    </source>
</reference>
<comment type="pathway">
    <text evidence="1">Cofactor biosynthesis; adenosylcobalamin biosynthesis.</text>
</comment>
<dbReference type="Gene3D" id="3.40.1010.10">
    <property type="entry name" value="Cobalt-precorrin-4 Transmethylase, Domain 1"/>
    <property type="match status" value="1"/>
</dbReference>
<evidence type="ECO:0000313" key="10">
    <source>
        <dbReference type="EMBL" id="CEJ08253.1"/>
    </source>
</evidence>
<keyword evidence="3" id="KW-0169">Cobalamin biosynthesis</keyword>
<dbReference type="GO" id="GO:0030788">
    <property type="term" value="F:precorrin-2 C20-methyltransferase activity"/>
    <property type="evidence" value="ECO:0007669"/>
    <property type="project" value="InterPro"/>
</dbReference>
<dbReference type="InterPro" id="IPR014777">
    <property type="entry name" value="4pyrrole_Mease_sub1"/>
</dbReference>
<evidence type="ECO:0000256" key="3">
    <source>
        <dbReference type="ARBA" id="ARBA00022573"/>
    </source>
</evidence>
<dbReference type="PIRSF" id="PIRSF036427">
    <property type="entry name" value="Precrrn-2_mtase"/>
    <property type="match status" value="1"/>
</dbReference>
<dbReference type="Proteomes" id="UP001071230">
    <property type="component" value="Unassembled WGS sequence"/>
</dbReference>
<dbReference type="PANTHER" id="PTHR43467:SF2">
    <property type="entry name" value="COBALT-PRECORRIN-2 C(20)-METHYLTRANSFERASE"/>
    <property type="match status" value="1"/>
</dbReference>
<evidence type="ECO:0000313" key="9">
    <source>
        <dbReference type="EMBL" id="CAA7601903.1"/>
    </source>
</evidence>
<dbReference type="EMBL" id="CDGJ01000078">
    <property type="protein sequence ID" value="CEJ08253.1"/>
    <property type="molecule type" value="Genomic_DNA"/>
</dbReference>
<evidence type="ECO:0000256" key="7">
    <source>
        <dbReference type="PIRNR" id="PIRNR036427"/>
    </source>
</evidence>